<accession>A0A645FVL7</accession>
<reference evidence="1" key="1">
    <citation type="submission" date="2019-08" db="EMBL/GenBank/DDBJ databases">
        <authorList>
            <person name="Kucharzyk K."/>
            <person name="Murdoch R.W."/>
            <person name="Higgins S."/>
            <person name="Loffler F."/>
        </authorList>
    </citation>
    <scope>NUCLEOTIDE SEQUENCE</scope>
</reference>
<dbReference type="EMBL" id="VSSQ01065074">
    <property type="protein sequence ID" value="MPN17856.1"/>
    <property type="molecule type" value="Genomic_DNA"/>
</dbReference>
<protein>
    <submittedName>
        <fullName evidence="1">Uncharacterized protein</fullName>
    </submittedName>
</protein>
<comment type="caution">
    <text evidence="1">The sequence shown here is derived from an EMBL/GenBank/DDBJ whole genome shotgun (WGS) entry which is preliminary data.</text>
</comment>
<evidence type="ECO:0000313" key="1">
    <source>
        <dbReference type="EMBL" id="MPN17856.1"/>
    </source>
</evidence>
<name>A0A645FVL7_9ZZZZ</name>
<dbReference type="Pfam" id="PF09484">
    <property type="entry name" value="Cas_TM1802"/>
    <property type="match status" value="1"/>
</dbReference>
<gene>
    <name evidence="1" type="ORF">SDC9_165211</name>
</gene>
<organism evidence="1">
    <name type="scientific">bioreactor metagenome</name>
    <dbReference type="NCBI Taxonomy" id="1076179"/>
    <lineage>
        <taxon>unclassified sequences</taxon>
        <taxon>metagenomes</taxon>
        <taxon>ecological metagenomes</taxon>
    </lineage>
</organism>
<dbReference type="InterPro" id="IPR013389">
    <property type="entry name" value="CRISPR-assoc_prot_Cas8b"/>
</dbReference>
<sequence length="156" mass="18382">MDNFNTSSEKVNAWVDRLESFLDKQGFGESQRAMFFLGTLINRVALAQVEKKHKTKPILKKIQMQGMSEKEVIWLYNDVLEKLIQYEKMSMFTEALMNRFNYYYGLSHNSWKLSEHENVFYIMAGYSYLVGTKPLDITKGEEDAQKEFSMDEEKTE</sequence>
<dbReference type="AlphaFoldDB" id="A0A645FVL7"/>
<proteinExistence type="predicted"/>